<feature type="signal peptide" evidence="1">
    <location>
        <begin position="1"/>
        <end position="23"/>
    </location>
</feature>
<evidence type="ECO:0000313" key="2">
    <source>
        <dbReference type="EMBL" id="JAW15740.1"/>
    </source>
</evidence>
<dbReference type="AlphaFoldDB" id="A0A224Y3M4"/>
<organism evidence="2">
    <name type="scientific">Panstrongylus lignarius</name>
    <dbReference type="NCBI Taxonomy" id="156445"/>
    <lineage>
        <taxon>Eukaryota</taxon>
        <taxon>Metazoa</taxon>
        <taxon>Ecdysozoa</taxon>
        <taxon>Arthropoda</taxon>
        <taxon>Hexapoda</taxon>
        <taxon>Insecta</taxon>
        <taxon>Pterygota</taxon>
        <taxon>Neoptera</taxon>
        <taxon>Paraneoptera</taxon>
        <taxon>Hemiptera</taxon>
        <taxon>Heteroptera</taxon>
        <taxon>Panheteroptera</taxon>
        <taxon>Cimicomorpha</taxon>
        <taxon>Reduviidae</taxon>
        <taxon>Triatominae</taxon>
        <taxon>Panstrongylus</taxon>
    </lineage>
</organism>
<accession>A0A224Y3M4</accession>
<sequence>MTVLNTIRHLVDFFLLLPELSSGNLCSTSTFRSFNIPTQSHVAIISFEGSNSISMRTVPSTFFSTHGVEFFPETRHA</sequence>
<name>A0A224Y3M4_9HEMI</name>
<keyword evidence="1" id="KW-0732">Signal</keyword>
<proteinExistence type="predicted"/>
<evidence type="ECO:0000256" key="1">
    <source>
        <dbReference type="SAM" id="SignalP"/>
    </source>
</evidence>
<protein>
    <submittedName>
        <fullName evidence="2">Putative secreted protein</fullName>
    </submittedName>
</protein>
<dbReference type="EMBL" id="GFTR01000686">
    <property type="protein sequence ID" value="JAW15740.1"/>
    <property type="molecule type" value="Transcribed_RNA"/>
</dbReference>
<reference evidence="2" key="1">
    <citation type="journal article" date="2018" name="PLoS Negl. Trop. Dis.">
        <title>An insight into the salivary gland and fat body transcriptome of Panstrongylus lignarius (Hemiptera: Heteroptera), the main vector of Chagas disease in Peru.</title>
        <authorList>
            <person name="Nevoa J.C."/>
            <person name="Mendes M.T."/>
            <person name="da Silva M.V."/>
            <person name="Soares S.C."/>
            <person name="Oliveira C.J.F."/>
            <person name="Ribeiro J.M.C."/>
        </authorList>
    </citation>
    <scope>NUCLEOTIDE SEQUENCE</scope>
</reference>
<feature type="chain" id="PRO_5012601197" evidence="1">
    <location>
        <begin position="24"/>
        <end position="77"/>
    </location>
</feature>